<organism evidence="11 12">
    <name type="scientific">Sulfobacillus benefaciens</name>
    <dbReference type="NCBI Taxonomy" id="453960"/>
    <lineage>
        <taxon>Bacteria</taxon>
        <taxon>Bacillati</taxon>
        <taxon>Bacillota</taxon>
        <taxon>Clostridia</taxon>
        <taxon>Eubacteriales</taxon>
        <taxon>Clostridiales Family XVII. Incertae Sedis</taxon>
        <taxon>Sulfobacillus</taxon>
    </lineage>
</organism>
<evidence type="ECO:0000256" key="6">
    <source>
        <dbReference type="ARBA" id="ARBA00023065"/>
    </source>
</evidence>
<keyword evidence="5 10" id="KW-0375">Hydrogen ion transport</keyword>
<keyword evidence="10" id="KW-1003">Cell membrane</keyword>
<dbReference type="InterPro" id="IPR023632">
    <property type="entry name" value="ATP_synth_F1_gsu_CS"/>
</dbReference>
<dbReference type="GO" id="GO:0005524">
    <property type="term" value="F:ATP binding"/>
    <property type="evidence" value="ECO:0007669"/>
    <property type="project" value="UniProtKB-UniRule"/>
</dbReference>
<keyword evidence="6 10" id="KW-0406">Ion transport</keyword>
<dbReference type="EMBL" id="PXYW01000010">
    <property type="protein sequence ID" value="PSR34263.1"/>
    <property type="molecule type" value="Genomic_DNA"/>
</dbReference>
<dbReference type="Gene3D" id="3.40.1380.10">
    <property type="match status" value="1"/>
</dbReference>
<dbReference type="PROSITE" id="PS00153">
    <property type="entry name" value="ATPASE_GAMMA"/>
    <property type="match status" value="1"/>
</dbReference>
<reference evidence="11 12" key="1">
    <citation type="journal article" date="2014" name="BMC Genomics">
        <title>Comparison of environmental and isolate Sulfobacillus genomes reveals diverse carbon, sulfur, nitrogen, and hydrogen metabolisms.</title>
        <authorList>
            <person name="Justice N.B."/>
            <person name="Norman A."/>
            <person name="Brown C.T."/>
            <person name="Singh A."/>
            <person name="Thomas B.C."/>
            <person name="Banfield J.F."/>
        </authorList>
    </citation>
    <scope>NUCLEOTIDE SEQUENCE [LARGE SCALE GENOMIC DNA]</scope>
    <source>
        <strain evidence="11">AMDSBA4</strain>
    </source>
</reference>
<evidence type="ECO:0000256" key="10">
    <source>
        <dbReference type="HAMAP-Rule" id="MF_00815"/>
    </source>
</evidence>
<comment type="caution">
    <text evidence="11">The sequence shown here is derived from an EMBL/GenBank/DDBJ whole genome shotgun (WGS) entry which is preliminary data.</text>
</comment>
<dbReference type="GO" id="GO:0005886">
    <property type="term" value="C:plasma membrane"/>
    <property type="evidence" value="ECO:0007669"/>
    <property type="project" value="UniProtKB-SubCell"/>
</dbReference>
<dbReference type="Proteomes" id="UP000242972">
    <property type="component" value="Unassembled WGS sequence"/>
</dbReference>
<dbReference type="InterPro" id="IPR035968">
    <property type="entry name" value="ATP_synth_F1_ATPase_gsu"/>
</dbReference>
<dbReference type="GO" id="GO:0042777">
    <property type="term" value="P:proton motive force-driven plasma membrane ATP synthesis"/>
    <property type="evidence" value="ECO:0007669"/>
    <property type="project" value="UniProtKB-UniRule"/>
</dbReference>
<comment type="function">
    <text evidence="1 10">Produces ATP from ADP in the presence of a proton gradient across the membrane. The gamma chain is believed to be important in regulating ATPase activity and the flow of protons through the CF(0) complex.</text>
</comment>
<evidence type="ECO:0000256" key="2">
    <source>
        <dbReference type="ARBA" id="ARBA00004170"/>
    </source>
</evidence>
<keyword evidence="8 10" id="KW-0139">CF(1)</keyword>
<evidence type="ECO:0000313" key="11">
    <source>
        <dbReference type="EMBL" id="PSR34263.1"/>
    </source>
</evidence>
<dbReference type="AlphaFoldDB" id="A0A2T2XID0"/>
<keyword evidence="7 10" id="KW-0472">Membrane</keyword>
<comment type="subunit">
    <text evidence="10">F-type ATPases have 2 components, CF(1) - the catalytic core - and CF(0) - the membrane proton channel. CF(1) has five subunits: alpha(3), beta(3), gamma(1), delta(1), epsilon(1). CF(0) has three main subunits: a, b and c.</text>
</comment>
<dbReference type="Gene3D" id="1.10.287.80">
    <property type="entry name" value="ATP synthase, gamma subunit, helix hairpin domain"/>
    <property type="match status" value="2"/>
</dbReference>
<dbReference type="GO" id="GO:0046933">
    <property type="term" value="F:proton-transporting ATP synthase activity, rotational mechanism"/>
    <property type="evidence" value="ECO:0007669"/>
    <property type="project" value="UniProtKB-UniRule"/>
</dbReference>
<evidence type="ECO:0000256" key="7">
    <source>
        <dbReference type="ARBA" id="ARBA00023136"/>
    </source>
</evidence>
<keyword evidence="9 10" id="KW-0066">ATP synthesis</keyword>
<proteinExistence type="inferred from homology"/>
<keyword evidence="4 10" id="KW-0813">Transport</keyword>
<dbReference type="PANTHER" id="PTHR11693:SF22">
    <property type="entry name" value="ATP SYNTHASE SUBUNIT GAMMA, MITOCHONDRIAL"/>
    <property type="match status" value="1"/>
</dbReference>
<dbReference type="SUPFAM" id="SSF52943">
    <property type="entry name" value="ATP synthase (F1-ATPase), gamma subunit"/>
    <property type="match status" value="1"/>
</dbReference>
<evidence type="ECO:0000313" key="12">
    <source>
        <dbReference type="Proteomes" id="UP000242972"/>
    </source>
</evidence>
<dbReference type="GO" id="GO:0045259">
    <property type="term" value="C:proton-transporting ATP synthase complex"/>
    <property type="evidence" value="ECO:0007669"/>
    <property type="project" value="UniProtKB-KW"/>
</dbReference>
<evidence type="ECO:0000256" key="8">
    <source>
        <dbReference type="ARBA" id="ARBA00023196"/>
    </source>
</evidence>
<evidence type="ECO:0000256" key="9">
    <source>
        <dbReference type="ARBA" id="ARBA00023310"/>
    </source>
</evidence>
<name>A0A2T2XID0_9FIRM</name>
<dbReference type="CDD" id="cd12151">
    <property type="entry name" value="F1-ATPase_gamma"/>
    <property type="match status" value="1"/>
</dbReference>
<dbReference type="NCBIfam" id="TIGR01146">
    <property type="entry name" value="ATPsyn_F1gamma"/>
    <property type="match status" value="1"/>
</dbReference>
<comment type="similarity">
    <text evidence="3 10">Belongs to the ATPase gamma chain family.</text>
</comment>
<protein>
    <recommendedName>
        <fullName evidence="10">ATP synthase gamma chain</fullName>
    </recommendedName>
    <alternativeName>
        <fullName evidence="10">ATP synthase F1 sector gamma subunit</fullName>
    </alternativeName>
    <alternativeName>
        <fullName evidence="10">F-ATPase gamma subunit</fullName>
    </alternativeName>
</protein>
<dbReference type="HAMAP" id="MF_00815">
    <property type="entry name" value="ATP_synth_gamma_bact"/>
    <property type="match status" value="1"/>
</dbReference>
<sequence>MAGGLQELNRRIKSVRNTQQITRAMKMVAAAKLRRAEERARQSRDYFREIRAITSRAASRSTRGHALLDQRPPLRAAMLVVTSARGLAGPHNTNVLRQAMVELQHIATKEKFIFAVGRKGRDFFRRRGYPIMEEFLGVGDDPSYRQARAIAEVVIARFLAKEVDEVYLTYTEYVNAMTQHPKTIRILPVEPMGISNQASGVQGSFAVAAAGAASSARLVETTSPPPPGETQGYVFEPDTSTVFEDLLPRYIEVLIYGALLESKASEQGARMTAMDSASKNAEELIRRMILMRNRLRQAAITREIAELVGGAEALE</sequence>
<evidence type="ECO:0000256" key="1">
    <source>
        <dbReference type="ARBA" id="ARBA00003456"/>
    </source>
</evidence>
<evidence type="ECO:0000256" key="4">
    <source>
        <dbReference type="ARBA" id="ARBA00022448"/>
    </source>
</evidence>
<gene>
    <name evidence="10 11" type="primary">atpG</name>
    <name evidence="11" type="ORF">C7B46_05910</name>
</gene>
<accession>A0A2T2XID0</accession>
<dbReference type="Pfam" id="PF00231">
    <property type="entry name" value="ATP-synt"/>
    <property type="match status" value="1"/>
</dbReference>
<dbReference type="InterPro" id="IPR000131">
    <property type="entry name" value="ATP_synth_F1_gsu"/>
</dbReference>
<dbReference type="PANTHER" id="PTHR11693">
    <property type="entry name" value="ATP SYNTHASE GAMMA CHAIN"/>
    <property type="match status" value="1"/>
</dbReference>
<evidence type="ECO:0000256" key="5">
    <source>
        <dbReference type="ARBA" id="ARBA00022781"/>
    </source>
</evidence>
<comment type="subcellular location">
    <subcellularLocation>
        <location evidence="10">Cell membrane</location>
        <topology evidence="10">Peripheral membrane protein</topology>
    </subcellularLocation>
    <subcellularLocation>
        <location evidence="2">Membrane</location>
        <topology evidence="2">Peripheral membrane protein</topology>
    </subcellularLocation>
</comment>
<evidence type="ECO:0000256" key="3">
    <source>
        <dbReference type="ARBA" id="ARBA00007681"/>
    </source>
</evidence>
<dbReference type="PRINTS" id="PR00126">
    <property type="entry name" value="ATPASEGAMMA"/>
</dbReference>